<reference evidence="5 7" key="1">
    <citation type="submission" date="2020-01" db="EMBL/GenBank/DDBJ databases">
        <authorList>
            <consortium name="DOE Joint Genome Institute"/>
            <person name="Haridas S."/>
            <person name="Albert R."/>
            <person name="Binder M."/>
            <person name="Bloem J."/>
            <person name="Labutti K."/>
            <person name="Salamov A."/>
            <person name="Andreopoulos B."/>
            <person name="Baker S.E."/>
            <person name="Barry K."/>
            <person name="Bills G."/>
            <person name="Bluhm B.H."/>
            <person name="Cannon C."/>
            <person name="Castanera R."/>
            <person name="Culley D.E."/>
            <person name="Daum C."/>
            <person name="Ezra D."/>
            <person name="Gonzalez J.B."/>
            <person name="Henrissat B."/>
            <person name="Kuo A."/>
            <person name="Liang C."/>
            <person name="Lipzen A."/>
            <person name="Lutzoni F."/>
            <person name="Magnuson J."/>
            <person name="Mondo S."/>
            <person name="Nolan M."/>
            <person name="Ohm R."/>
            <person name="Pangilinan J."/>
            <person name="Park H.-J."/>
            <person name="Ramirez L."/>
            <person name="Alfaro M."/>
            <person name="Sun H."/>
            <person name="Tritt A."/>
            <person name="Yoshinaga Y."/>
            <person name="Zwiers L.-H."/>
            <person name="Turgeon B.G."/>
            <person name="Goodwin S.B."/>
            <person name="Spatafora J.W."/>
            <person name="Crous P.W."/>
            <person name="Grigoriev I.V."/>
        </authorList>
    </citation>
    <scope>NUCLEOTIDE SEQUENCE</scope>
    <source>
        <strain evidence="5 7">CBS 781.70</strain>
    </source>
</reference>
<feature type="compositionally biased region" description="Basic and acidic residues" evidence="4">
    <location>
        <begin position="1013"/>
        <end position="1022"/>
    </location>
</feature>
<dbReference type="GO" id="GO:0016593">
    <property type="term" value="C:Cdc73/Paf1 complex"/>
    <property type="evidence" value="ECO:0007669"/>
    <property type="project" value="TreeGrafter"/>
</dbReference>
<dbReference type="InterPro" id="IPR013105">
    <property type="entry name" value="TPR_2"/>
</dbReference>
<dbReference type="GO" id="GO:0006355">
    <property type="term" value="P:regulation of DNA-templated transcription"/>
    <property type="evidence" value="ECO:0007669"/>
    <property type="project" value="InterPro"/>
</dbReference>
<name>A0A6G1G1M3_9PEZI</name>
<dbReference type="Pfam" id="PF13432">
    <property type="entry name" value="TPR_16"/>
    <property type="match status" value="2"/>
</dbReference>
<dbReference type="PROSITE" id="PS50005">
    <property type="entry name" value="TPR"/>
    <property type="match status" value="3"/>
</dbReference>
<evidence type="ECO:0000313" key="5">
    <source>
        <dbReference type="EMBL" id="KAF1811954.1"/>
    </source>
</evidence>
<feature type="repeat" description="TPR" evidence="3">
    <location>
        <begin position="252"/>
        <end position="285"/>
    </location>
</feature>
<reference evidence="7" key="3">
    <citation type="submission" date="2025-04" db="UniProtKB">
        <authorList>
            <consortium name="RefSeq"/>
        </authorList>
    </citation>
    <scope>IDENTIFICATION</scope>
    <source>
        <strain evidence="7">CBS 781.70</strain>
    </source>
</reference>
<dbReference type="OrthoDB" id="343875at2759"/>
<dbReference type="InterPro" id="IPR031101">
    <property type="entry name" value="Ctr9"/>
</dbReference>
<dbReference type="PANTHER" id="PTHR14027">
    <property type="entry name" value="RNA POLYMERASE-ASSOCIATED PROTEIN CTR9"/>
    <property type="match status" value="1"/>
</dbReference>
<evidence type="ECO:0000313" key="6">
    <source>
        <dbReference type="Proteomes" id="UP000504638"/>
    </source>
</evidence>
<dbReference type="GO" id="GO:0006368">
    <property type="term" value="P:transcription elongation by RNA polymerase II"/>
    <property type="evidence" value="ECO:0007669"/>
    <property type="project" value="TreeGrafter"/>
</dbReference>
<dbReference type="Gene3D" id="1.25.40.10">
    <property type="entry name" value="Tetratricopeptide repeat domain"/>
    <property type="match status" value="3"/>
</dbReference>
<protein>
    <submittedName>
        <fullName evidence="5 7">TPR-like protein</fullName>
    </submittedName>
</protein>
<keyword evidence="2 3" id="KW-0802">TPR repeat</keyword>
<proteinExistence type="predicted"/>
<dbReference type="GeneID" id="54418140"/>
<feature type="compositionally biased region" description="Acidic residues" evidence="4">
    <location>
        <begin position="1134"/>
        <end position="1151"/>
    </location>
</feature>
<dbReference type="Pfam" id="PF13181">
    <property type="entry name" value="TPR_8"/>
    <property type="match status" value="1"/>
</dbReference>
<feature type="repeat" description="TPR" evidence="3">
    <location>
        <begin position="216"/>
        <end position="249"/>
    </location>
</feature>
<feature type="region of interest" description="Disordered" evidence="4">
    <location>
        <begin position="1013"/>
        <end position="1207"/>
    </location>
</feature>
<evidence type="ECO:0000256" key="3">
    <source>
        <dbReference type="PROSITE-ProRule" id="PRU00339"/>
    </source>
</evidence>
<feature type="compositionally biased region" description="Acidic residues" evidence="4">
    <location>
        <begin position="1167"/>
        <end position="1177"/>
    </location>
</feature>
<dbReference type="AlphaFoldDB" id="A0A6G1G1M3"/>
<dbReference type="Pfam" id="PF07719">
    <property type="entry name" value="TPR_2"/>
    <property type="match status" value="1"/>
</dbReference>
<dbReference type="SUPFAM" id="SSF48452">
    <property type="entry name" value="TPR-like"/>
    <property type="match status" value="2"/>
</dbReference>
<dbReference type="SMART" id="SM00028">
    <property type="entry name" value="TPR"/>
    <property type="match status" value="8"/>
</dbReference>
<feature type="repeat" description="TPR" evidence="3">
    <location>
        <begin position="794"/>
        <end position="827"/>
    </location>
</feature>
<evidence type="ECO:0000313" key="7">
    <source>
        <dbReference type="RefSeq" id="XP_033533585.1"/>
    </source>
</evidence>
<dbReference type="PANTHER" id="PTHR14027:SF2">
    <property type="entry name" value="RNA POLYMERASE-ASSOCIATED PROTEIN CTR9 HOMOLOG"/>
    <property type="match status" value="1"/>
</dbReference>
<dbReference type="InterPro" id="IPR011990">
    <property type="entry name" value="TPR-like_helical_dom_sf"/>
</dbReference>
<dbReference type="EMBL" id="ML975159">
    <property type="protein sequence ID" value="KAF1811954.1"/>
    <property type="molecule type" value="Genomic_DNA"/>
</dbReference>
<keyword evidence="1" id="KW-0677">Repeat</keyword>
<keyword evidence="6" id="KW-1185">Reference proteome</keyword>
<reference evidence="7" key="2">
    <citation type="submission" date="2020-04" db="EMBL/GenBank/DDBJ databases">
        <authorList>
            <consortium name="NCBI Genome Project"/>
        </authorList>
    </citation>
    <scope>NUCLEOTIDE SEQUENCE</scope>
    <source>
        <strain evidence="7">CBS 781.70</strain>
    </source>
</reference>
<dbReference type="Pfam" id="PF13174">
    <property type="entry name" value="TPR_6"/>
    <property type="match status" value="1"/>
</dbReference>
<evidence type="ECO:0000256" key="2">
    <source>
        <dbReference type="ARBA" id="ARBA00022803"/>
    </source>
</evidence>
<dbReference type="Proteomes" id="UP000504638">
    <property type="component" value="Unplaced"/>
</dbReference>
<accession>A0A6G1G1M3</accession>
<evidence type="ECO:0000256" key="4">
    <source>
        <dbReference type="SAM" id="MobiDB-lite"/>
    </source>
</evidence>
<gene>
    <name evidence="5 7" type="ORF">P152DRAFT_436877</name>
</gene>
<feature type="compositionally biased region" description="Basic residues" evidence="4">
    <location>
        <begin position="1034"/>
        <end position="1049"/>
    </location>
</feature>
<dbReference type="InterPro" id="IPR019734">
    <property type="entry name" value="TPR_rpt"/>
</dbReference>
<sequence length="1207" mass="136708">MSAFSQNGTANGVNGDHHAAGAFSRFSDIPPQIDVPVLEGDADEAVEVDLVELFDDPTELCNLLEIEKVAKGYWMTTSLAYAKQGKVDHAISILTQGLSVLAHIPQEEKLSLLNCLCWMYLFKCREAPRVQPESPDVKTKDFYIQAATSVLNDASRISPSYTPLFLARGVLSLLRASLYPPARGNATIDNTERGETLRQALKCFDDAVRASGGRNSMAIVGRARVSYSLGKFAEAFQGYQRVLELKPDLLDPDPRIGIGCCLWQLGHKDEAKDAWDRALELNPNSKYANILLGIYHLHSSTQFPTNDPQFVTIYKKAMTQYTQKAFKLDEKLPLMCSTFGGYFLMRKAMTQVERLARRAIELTDVNAIASDGWYLLARKEHYSDNVEKASEYYAKADSARGGEDRGLLAAKFGIAQMKVMLNDFDDAKFRLEKLIASTNSLEALTLYGALLAEDVFSTRSSLSEDEISSTRKKAIHLLEKVRIAWKDPKRKMSPDISVLLNLSRLYETDHPEKSLQCLQQVEQMQLDAIPEEERPQDIEDETERKSVLRELLPPQLLNNIGCFHYQSDKNSLARDFFQAALNACVKTSDKDAAVDTDALVTTISFNLARTYEAEGMPDEAKKVYEGLLERHEDYIDAKVRLTYLSLLQSPADEGPSKISELYHSAPNNLEVRSLYGWYLSRSKKRTMNVAEDQEQRHYKHTLQQFDKHDRYALTGMGNIYLTIAREMRRETDVEKEKRHKMYERAIEFFDKALQLDPRNSYAAQGIAIAMVEDKKDFATAVQIFTKVRETMKDASVFINLGHAFCELKQYSRAIENYDAALSKDRAKDPTILSCLGRVWLMKGKHDKSIQAMTTALDYSKRVLEIQPEQLHFRFNVAFVQIQIAYLIHSLKEHERSLEDVQMASAGLEEAIEAFASIAKAPNPPYPREEIEQRITMGRGTMRKQMDRALQSQEEYEEKNKAKLQAAREIREAEIQKREEAKRKIDEAAEEQRRRIAEERQRMIEQDRELALKRAEEDRKREEEEMTFDEDTGGKKKRTKKKAVGGKRKKKGEDSETDGEDSDGGRRRRSKKSVSGTPGLSDDEQPRRAKKRRLERRSANQKQYKSAELVVDSDDEDLEDEKDEQDGAEKASQPIDDEEDVAMGGESGDEAVGESSRNPRKKATRVIDDEDEEGEEEEPAARNGVTGATSDVPMDDGSPAGGIEDDEE</sequence>
<evidence type="ECO:0000256" key="1">
    <source>
        <dbReference type="ARBA" id="ARBA00022737"/>
    </source>
</evidence>
<organism evidence="5">
    <name type="scientific">Eremomyces bilateralis CBS 781.70</name>
    <dbReference type="NCBI Taxonomy" id="1392243"/>
    <lineage>
        <taxon>Eukaryota</taxon>
        <taxon>Fungi</taxon>
        <taxon>Dikarya</taxon>
        <taxon>Ascomycota</taxon>
        <taxon>Pezizomycotina</taxon>
        <taxon>Dothideomycetes</taxon>
        <taxon>Dothideomycetes incertae sedis</taxon>
        <taxon>Eremomycetales</taxon>
        <taxon>Eremomycetaceae</taxon>
        <taxon>Eremomyces</taxon>
    </lineage>
</organism>
<dbReference type="RefSeq" id="XP_033533585.1">
    <property type="nucleotide sequence ID" value="XM_033677570.1"/>
</dbReference>
<feature type="compositionally biased region" description="Acidic residues" evidence="4">
    <location>
        <begin position="1110"/>
        <end position="1125"/>
    </location>
</feature>
<dbReference type="GO" id="GO:0000993">
    <property type="term" value="F:RNA polymerase II complex binding"/>
    <property type="evidence" value="ECO:0007669"/>
    <property type="project" value="TreeGrafter"/>
</dbReference>